<dbReference type="Pfam" id="PF00483">
    <property type="entry name" value="NTP_transferase"/>
    <property type="match status" value="1"/>
</dbReference>
<dbReference type="GO" id="GO:0016740">
    <property type="term" value="F:transferase activity"/>
    <property type="evidence" value="ECO:0007669"/>
    <property type="project" value="UniProtKB-KW"/>
</dbReference>
<comment type="similarity">
    <text evidence="1">Belongs to the transferase hexapeptide repeat family.</text>
</comment>
<dbReference type="Gene3D" id="2.160.10.10">
    <property type="entry name" value="Hexapeptide repeat proteins"/>
    <property type="match status" value="1"/>
</dbReference>
<evidence type="ECO:0000259" key="5">
    <source>
        <dbReference type="Pfam" id="PF25087"/>
    </source>
</evidence>
<dbReference type="PANTHER" id="PTHR22572">
    <property type="entry name" value="SUGAR-1-PHOSPHATE GUANYL TRANSFERASE"/>
    <property type="match status" value="1"/>
</dbReference>
<comment type="caution">
    <text evidence="6">The sequence shown here is derived from an EMBL/GenBank/DDBJ whole genome shotgun (WGS) entry which is preliminary data.</text>
</comment>
<dbReference type="RefSeq" id="WP_338004608.1">
    <property type="nucleotide sequence ID" value="NZ_JAOPKA010000010.1"/>
</dbReference>
<protein>
    <recommendedName>
        <fullName evidence="2">Bifunctional protein GlmU</fullName>
    </recommendedName>
</protein>
<dbReference type="InterPro" id="IPR029044">
    <property type="entry name" value="Nucleotide-diphossugar_trans"/>
</dbReference>
<dbReference type="SUPFAM" id="SSF53448">
    <property type="entry name" value="Nucleotide-diphospho-sugar transferases"/>
    <property type="match status" value="1"/>
</dbReference>
<evidence type="ECO:0000259" key="4">
    <source>
        <dbReference type="Pfam" id="PF00483"/>
    </source>
</evidence>
<dbReference type="CDD" id="cd04181">
    <property type="entry name" value="NTP_transferase"/>
    <property type="match status" value="1"/>
</dbReference>
<feature type="domain" description="Mannose-1-phosphate guanyltransferase C-terminal" evidence="5">
    <location>
        <begin position="254"/>
        <end position="340"/>
    </location>
</feature>
<reference evidence="6" key="1">
    <citation type="submission" date="2022-09" db="EMBL/GenBank/DDBJ databases">
        <title>Enrichment on poylsaccharides allowed isolation of novel metabolic and taxonomic groups of Haloarchaea.</title>
        <authorList>
            <person name="Sorokin D.Y."/>
            <person name="Elcheninov A.G."/>
            <person name="Khizhniak T.V."/>
            <person name="Kolganova T.V."/>
            <person name="Kublanov I.V."/>
        </authorList>
    </citation>
    <scope>NUCLEOTIDE SEQUENCE</scope>
    <source>
        <strain evidence="6">AArc-xg1-1</strain>
    </source>
</reference>
<evidence type="ECO:0000256" key="3">
    <source>
        <dbReference type="ARBA" id="ARBA00022679"/>
    </source>
</evidence>
<dbReference type="EMBL" id="JAOPKA010000010">
    <property type="protein sequence ID" value="MCU4742793.1"/>
    <property type="molecule type" value="Genomic_DNA"/>
</dbReference>
<dbReference type="Gene3D" id="3.90.550.10">
    <property type="entry name" value="Spore Coat Polysaccharide Biosynthesis Protein SpsA, Chain A"/>
    <property type="match status" value="1"/>
</dbReference>
<sequence>MKAVILAPGDGRKLLPLTENRPKPMVRLANQPILEYTVDGLADAGIEEVILVVGRGQDRIRAYFGNGDRWNIEIEYAVQEPQLGTANALLQAEPFLEGEEEFLVFRGDRLFESAVVDQLVERRRQTGTYVLGVHDSDRLDEYDIVELTGDEVTAVDVESSDADAQTTLVDSGAYVFDTLIFDSIRPRVHESATAGRSIPDVLDRSVTAVRPLLMGGRRLELVYPWDLLAANATILEDRDHHPSSDRIHETAFVAPDVALAPRTTVGPQASVLRSVAIGEHATVGANAVLENSIVFPDATIESGAVVRDAIVGSNVTVGTNATIEGGSASVTVDNRVHEDVFLGGVVGDDTRVGGAVTLRPGTVVGNEVTATSGTTLSGRIDSKTTFGGS</sequence>
<proteinExistence type="inferred from homology"/>
<dbReference type="InterPro" id="IPR005835">
    <property type="entry name" value="NTP_transferase_dom"/>
</dbReference>
<organism evidence="6 7">
    <name type="scientific">Natronoglomus mannanivorans</name>
    <dbReference type="NCBI Taxonomy" id="2979990"/>
    <lineage>
        <taxon>Archaea</taxon>
        <taxon>Methanobacteriati</taxon>
        <taxon>Methanobacteriota</taxon>
        <taxon>Stenosarchaea group</taxon>
        <taxon>Halobacteria</taxon>
        <taxon>Halobacteriales</taxon>
        <taxon>Natrialbaceae</taxon>
        <taxon>Natronoglomus</taxon>
    </lineage>
</organism>
<evidence type="ECO:0000256" key="1">
    <source>
        <dbReference type="ARBA" id="ARBA00007274"/>
    </source>
</evidence>
<dbReference type="Proteomes" id="UP001321018">
    <property type="component" value="Unassembled WGS sequence"/>
</dbReference>
<keyword evidence="3" id="KW-0808">Transferase</keyword>
<evidence type="ECO:0000313" key="7">
    <source>
        <dbReference type="Proteomes" id="UP001321018"/>
    </source>
</evidence>
<dbReference type="InterPro" id="IPR050486">
    <property type="entry name" value="Mannose-1P_guanyltransferase"/>
</dbReference>
<evidence type="ECO:0000256" key="2">
    <source>
        <dbReference type="ARBA" id="ARBA00013414"/>
    </source>
</evidence>
<evidence type="ECO:0000313" key="6">
    <source>
        <dbReference type="EMBL" id="MCU4742793.1"/>
    </source>
</evidence>
<dbReference type="InterPro" id="IPR018357">
    <property type="entry name" value="Hexapep_transf_CS"/>
</dbReference>
<dbReference type="InterPro" id="IPR056729">
    <property type="entry name" value="GMPPB_C"/>
</dbReference>
<accession>A0AAP3E2N6</accession>
<dbReference type="SUPFAM" id="SSF51161">
    <property type="entry name" value="Trimeric LpxA-like enzymes"/>
    <property type="match status" value="1"/>
</dbReference>
<dbReference type="InterPro" id="IPR011004">
    <property type="entry name" value="Trimer_LpxA-like_sf"/>
</dbReference>
<gene>
    <name evidence="6" type="ORF">OB960_15490</name>
</gene>
<name>A0AAP3E2N6_9EURY</name>
<dbReference type="AlphaFoldDB" id="A0AAP3E2N6"/>
<feature type="domain" description="Nucleotidyl transferase" evidence="4">
    <location>
        <begin position="2"/>
        <end position="209"/>
    </location>
</feature>
<dbReference type="PROSITE" id="PS00101">
    <property type="entry name" value="HEXAPEP_TRANSFERASES"/>
    <property type="match status" value="1"/>
</dbReference>
<dbReference type="Pfam" id="PF25087">
    <property type="entry name" value="GMPPB_C"/>
    <property type="match status" value="1"/>
</dbReference>